<keyword evidence="10" id="KW-1185">Reference proteome</keyword>
<comment type="similarity">
    <text evidence="2">Belongs to the major facilitator superfamily. TCR/Tet family.</text>
</comment>
<keyword evidence="3" id="KW-0813">Transport</keyword>
<keyword evidence="4 7" id="KW-0812">Transmembrane</keyword>
<feature type="transmembrane region" description="Helical" evidence="7">
    <location>
        <begin position="117"/>
        <end position="136"/>
    </location>
</feature>
<dbReference type="Pfam" id="PF07690">
    <property type="entry name" value="MFS_1"/>
    <property type="match status" value="1"/>
</dbReference>
<feature type="transmembrane region" description="Helical" evidence="7">
    <location>
        <begin position="246"/>
        <end position="272"/>
    </location>
</feature>
<protein>
    <submittedName>
        <fullName evidence="9">Major facilitator superfamily-domain-containing protein</fullName>
    </submittedName>
</protein>
<dbReference type="PANTHER" id="PTHR23501">
    <property type="entry name" value="MAJOR FACILITATOR SUPERFAMILY"/>
    <property type="match status" value="1"/>
</dbReference>
<feature type="transmembrane region" description="Helical" evidence="7">
    <location>
        <begin position="206"/>
        <end position="225"/>
    </location>
</feature>
<keyword evidence="6 7" id="KW-0472">Membrane</keyword>
<dbReference type="PANTHER" id="PTHR23501:SF12">
    <property type="entry name" value="MAJOR FACILITATOR SUPERFAMILY (MFS) PROFILE DOMAIN-CONTAINING PROTEIN-RELATED"/>
    <property type="match status" value="1"/>
</dbReference>
<dbReference type="InterPro" id="IPR020846">
    <property type="entry name" value="MFS_dom"/>
</dbReference>
<reference evidence="9 10" key="1">
    <citation type="submission" date="2016-07" db="EMBL/GenBank/DDBJ databases">
        <title>Pervasive Adenine N6-methylation of Active Genes in Fungi.</title>
        <authorList>
            <consortium name="DOE Joint Genome Institute"/>
            <person name="Mondo S.J."/>
            <person name="Dannebaum R.O."/>
            <person name="Kuo R.C."/>
            <person name="Labutti K."/>
            <person name="Haridas S."/>
            <person name="Kuo A."/>
            <person name="Salamov A."/>
            <person name="Ahrendt S.R."/>
            <person name="Lipzen A."/>
            <person name="Sullivan W."/>
            <person name="Andreopoulos W.B."/>
            <person name="Clum A."/>
            <person name="Lindquist E."/>
            <person name="Daum C."/>
            <person name="Ramamoorthy G.K."/>
            <person name="Gryganskyi A."/>
            <person name="Culley D."/>
            <person name="Magnuson J.K."/>
            <person name="James T.Y."/>
            <person name="O'Malley M.A."/>
            <person name="Stajich J.E."/>
            <person name="Spatafora J.W."/>
            <person name="Visel A."/>
            <person name="Grigoriev I.V."/>
        </authorList>
    </citation>
    <scope>NUCLEOTIDE SEQUENCE [LARGE SCALE GENOMIC DNA]</scope>
    <source>
        <strain evidence="9 10">CBS 115471</strain>
    </source>
</reference>
<dbReference type="OrthoDB" id="10021397at2759"/>
<dbReference type="PROSITE" id="PS50850">
    <property type="entry name" value="MFS"/>
    <property type="match status" value="1"/>
</dbReference>
<accession>A0A1Y1ZZY0</accession>
<dbReference type="Gene3D" id="1.20.1250.20">
    <property type="entry name" value="MFS general substrate transporter like domains"/>
    <property type="match status" value="2"/>
</dbReference>
<evidence type="ECO:0000313" key="10">
    <source>
        <dbReference type="Proteomes" id="UP000193144"/>
    </source>
</evidence>
<evidence type="ECO:0000256" key="5">
    <source>
        <dbReference type="ARBA" id="ARBA00022989"/>
    </source>
</evidence>
<feature type="transmembrane region" description="Helical" evidence="7">
    <location>
        <begin position="383"/>
        <end position="401"/>
    </location>
</feature>
<evidence type="ECO:0000256" key="3">
    <source>
        <dbReference type="ARBA" id="ARBA00022448"/>
    </source>
</evidence>
<feature type="transmembrane region" description="Helical" evidence="7">
    <location>
        <begin position="49"/>
        <end position="75"/>
    </location>
</feature>
<organism evidence="9 10">
    <name type="scientific">Clohesyomyces aquaticus</name>
    <dbReference type="NCBI Taxonomy" id="1231657"/>
    <lineage>
        <taxon>Eukaryota</taxon>
        <taxon>Fungi</taxon>
        <taxon>Dikarya</taxon>
        <taxon>Ascomycota</taxon>
        <taxon>Pezizomycotina</taxon>
        <taxon>Dothideomycetes</taxon>
        <taxon>Pleosporomycetidae</taxon>
        <taxon>Pleosporales</taxon>
        <taxon>Lindgomycetaceae</taxon>
        <taxon>Clohesyomyces</taxon>
    </lineage>
</organism>
<evidence type="ECO:0000256" key="7">
    <source>
        <dbReference type="SAM" id="Phobius"/>
    </source>
</evidence>
<dbReference type="InterPro" id="IPR036259">
    <property type="entry name" value="MFS_trans_sf"/>
</dbReference>
<dbReference type="InterPro" id="IPR011701">
    <property type="entry name" value="MFS"/>
</dbReference>
<evidence type="ECO:0000259" key="8">
    <source>
        <dbReference type="PROSITE" id="PS50850"/>
    </source>
</evidence>
<evidence type="ECO:0000256" key="6">
    <source>
        <dbReference type="ARBA" id="ARBA00023136"/>
    </source>
</evidence>
<proteinExistence type="inferred from homology"/>
<feature type="transmembrane region" description="Helical" evidence="7">
    <location>
        <begin position="523"/>
        <end position="543"/>
    </location>
</feature>
<evidence type="ECO:0000256" key="2">
    <source>
        <dbReference type="ARBA" id="ARBA00007520"/>
    </source>
</evidence>
<dbReference type="SUPFAM" id="SSF103473">
    <property type="entry name" value="MFS general substrate transporter"/>
    <property type="match status" value="2"/>
</dbReference>
<evidence type="ECO:0000256" key="1">
    <source>
        <dbReference type="ARBA" id="ARBA00004141"/>
    </source>
</evidence>
<feature type="transmembrane region" description="Helical" evidence="7">
    <location>
        <begin position="278"/>
        <end position="297"/>
    </location>
</feature>
<gene>
    <name evidence="9" type="ORF">BCR34DRAFT_598563</name>
</gene>
<feature type="transmembrane region" description="Helical" evidence="7">
    <location>
        <begin position="358"/>
        <end position="376"/>
    </location>
</feature>
<feature type="transmembrane region" description="Helical" evidence="7">
    <location>
        <begin position="142"/>
        <end position="163"/>
    </location>
</feature>
<feature type="transmembrane region" description="Helical" evidence="7">
    <location>
        <begin position="413"/>
        <end position="434"/>
    </location>
</feature>
<comment type="subcellular location">
    <subcellularLocation>
        <location evidence="1">Membrane</location>
        <topology evidence="1">Multi-pass membrane protein</topology>
    </subcellularLocation>
</comment>
<name>A0A1Y1ZZY0_9PLEO</name>
<evidence type="ECO:0000256" key="4">
    <source>
        <dbReference type="ARBA" id="ARBA00022692"/>
    </source>
</evidence>
<keyword evidence="5 7" id="KW-1133">Transmembrane helix</keyword>
<feature type="transmembrane region" description="Helical" evidence="7">
    <location>
        <begin position="175"/>
        <end position="194"/>
    </location>
</feature>
<feature type="transmembrane region" description="Helical" evidence="7">
    <location>
        <begin position="446"/>
        <end position="469"/>
    </location>
</feature>
<dbReference type="EMBL" id="MCFA01000026">
    <property type="protein sequence ID" value="ORY15325.1"/>
    <property type="molecule type" value="Genomic_DNA"/>
</dbReference>
<sequence>MPSSNPNQNNSAPTLESTKTPTDLVEANLDAAETPVTTIPGSQYSTLEWILISFAVYSSALFYGLDTTIVAVVQGPVVERFEDVEKLGWLGIGFPLGSIATIAAWSKGYVIFDTKWMYIGSLVNFAAGSALCGGASDMNGLIVGRVWAGAGGAGMYLGQLNIWTQNTTLEKRSMYISGGGIIWGLGCILGPIIGGAFADSPATWRWAFYINLILFGLCSPVYFFVIHSHVPRPGEPVLKRLRELDWLGMLLNAGMYTTFVIGFAIGGTLWRWSDARTIATIIFFSVLLILFILQQYFTVLTTPEARIFPTRFLKSRTFLLLYVAQSCVQTALAIPIYYIPLIFQFARSESSIGSSLRLLPLVIVNIVTVFLNGALLPKMGYYMPWYFVSGVFNTVGGALFFATLTPETSTANIYGFSVLLALGTGLSQQAAYTVASTKAGGHVAEAIGFINNAQIGSVVVALTFTSLVFQNVGYNNVKDALRGTNFSDQDIRAALGGAKSRVFEDASLDLEVRMNVEMGIVEAIRWSFLLVLIAGVVGLGTSLGMKREKLFGKEEAVTEMAGTKAEVEEKKV</sequence>
<dbReference type="GO" id="GO:0022857">
    <property type="term" value="F:transmembrane transporter activity"/>
    <property type="evidence" value="ECO:0007669"/>
    <property type="project" value="InterPro"/>
</dbReference>
<feature type="domain" description="Major facilitator superfamily (MFS) profile" evidence="8">
    <location>
        <begin position="52"/>
        <end position="550"/>
    </location>
</feature>
<comment type="caution">
    <text evidence="9">The sequence shown here is derived from an EMBL/GenBank/DDBJ whole genome shotgun (WGS) entry which is preliminary data.</text>
</comment>
<evidence type="ECO:0000313" key="9">
    <source>
        <dbReference type="EMBL" id="ORY15325.1"/>
    </source>
</evidence>
<dbReference type="GO" id="GO:0005886">
    <property type="term" value="C:plasma membrane"/>
    <property type="evidence" value="ECO:0007669"/>
    <property type="project" value="TreeGrafter"/>
</dbReference>
<feature type="transmembrane region" description="Helical" evidence="7">
    <location>
        <begin position="87"/>
        <end position="105"/>
    </location>
</feature>
<dbReference type="Proteomes" id="UP000193144">
    <property type="component" value="Unassembled WGS sequence"/>
</dbReference>
<dbReference type="AlphaFoldDB" id="A0A1Y1ZZY0"/>
<feature type="transmembrane region" description="Helical" evidence="7">
    <location>
        <begin position="318"/>
        <end position="338"/>
    </location>
</feature>